<organism evidence="1 2">
    <name type="scientific">Violaceomyces palustris</name>
    <dbReference type="NCBI Taxonomy" id="1673888"/>
    <lineage>
        <taxon>Eukaryota</taxon>
        <taxon>Fungi</taxon>
        <taxon>Dikarya</taxon>
        <taxon>Basidiomycota</taxon>
        <taxon>Ustilaginomycotina</taxon>
        <taxon>Ustilaginomycetes</taxon>
        <taxon>Violaceomycetales</taxon>
        <taxon>Violaceomycetaceae</taxon>
        <taxon>Violaceomyces</taxon>
    </lineage>
</organism>
<reference evidence="1 2" key="1">
    <citation type="journal article" date="2018" name="Mol. Biol. Evol.">
        <title>Broad Genomic Sampling Reveals a Smut Pathogenic Ancestry of the Fungal Clade Ustilaginomycotina.</title>
        <authorList>
            <person name="Kijpornyongpan T."/>
            <person name="Mondo S.J."/>
            <person name="Barry K."/>
            <person name="Sandor L."/>
            <person name="Lee J."/>
            <person name="Lipzen A."/>
            <person name="Pangilinan J."/>
            <person name="LaButti K."/>
            <person name="Hainaut M."/>
            <person name="Henrissat B."/>
            <person name="Grigoriev I.V."/>
            <person name="Spatafora J.W."/>
            <person name="Aime M.C."/>
        </authorList>
    </citation>
    <scope>NUCLEOTIDE SEQUENCE [LARGE SCALE GENOMIC DNA]</scope>
    <source>
        <strain evidence="1 2">SA 807</strain>
    </source>
</reference>
<proteinExistence type="predicted"/>
<evidence type="ECO:0000313" key="1">
    <source>
        <dbReference type="EMBL" id="PWN49924.1"/>
    </source>
</evidence>
<dbReference type="Proteomes" id="UP000245626">
    <property type="component" value="Unassembled WGS sequence"/>
</dbReference>
<keyword evidence="2" id="KW-1185">Reference proteome</keyword>
<gene>
    <name evidence="1" type="ORF">IE53DRAFT_387829</name>
</gene>
<accession>A0ACD0NVT4</accession>
<dbReference type="EMBL" id="KZ819990">
    <property type="protein sequence ID" value="PWN49924.1"/>
    <property type="molecule type" value="Genomic_DNA"/>
</dbReference>
<name>A0ACD0NVT4_9BASI</name>
<sequence>MSTSSSFLAALSSRRTYYSLSKKPILSDAKVTELVQEAVKHSPSSFNSQSSRVVILLGKEHDDYWNEIVPQELKKVASPDKLQTGLDRVKTFQPGYGTILFFEDEKVIDEFREKVPSFSDRFTTWSLHSTGMAQLSVWIALETEGYGANLQHYGNLSQEAIKLKYDLPKSWSLQAELVFGHIEAPPKQKGFVPDGERVKVFGSDS</sequence>
<evidence type="ECO:0000313" key="2">
    <source>
        <dbReference type="Proteomes" id="UP000245626"/>
    </source>
</evidence>
<protein>
    <submittedName>
        <fullName evidence="1">Nitroreductase</fullName>
    </submittedName>
</protein>